<dbReference type="STRING" id="1295533.A0A1E3HWK7"/>
<dbReference type="GO" id="GO:0004061">
    <property type="term" value="F:arylformamidase activity"/>
    <property type="evidence" value="ECO:0007669"/>
    <property type="project" value="InterPro"/>
</dbReference>
<dbReference type="Gene3D" id="3.50.30.50">
    <property type="entry name" value="Putative cyclase"/>
    <property type="match status" value="1"/>
</dbReference>
<dbReference type="PANTHER" id="PTHR34861:SF11">
    <property type="entry name" value="CYCLASE"/>
    <property type="match status" value="1"/>
</dbReference>
<name>A0A1E3HWK7_9TREE</name>
<dbReference type="GO" id="GO:0019441">
    <property type="term" value="P:L-tryptophan catabolic process to kynurenine"/>
    <property type="evidence" value="ECO:0007669"/>
    <property type="project" value="InterPro"/>
</dbReference>
<gene>
    <name evidence="2" type="ORF">L202_03860</name>
</gene>
<reference evidence="2 3" key="1">
    <citation type="submission" date="2016-06" db="EMBL/GenBank/DDBJ databases">
        <title>Evolution of pathogenesis and genome organization in the Tremellales.</title>
        <authorList>
            <person name="Cuomo C."/>
            <person name="Litvintseva A."/>
            <person name="Heitman J."/>
            <person name="Chen Y."/>
            <person name="Sun S."/>
            <person name="Springer D."/>
            <person name="Dromer F."/>
            <person name="Young S."/>
            <person name="Zeng Q."/>
            <person name="Chapman S."/>
            <person name="Gujja S."/>
            <person name="Saif S."/>
            <person name="Birren B."/>
        </authorList>
    </citation>
    <scope>NUCLEOTIDE SEQUENCE [LARGE SCALE GENOMIC DNA]</scope>
    <source>
        <strain evidence="2 3">CBS 6039</strain>
    </source>
</reference>
<dbReference type="InterPro" id="IPR037175">
    <property type="entry name" value="KFase_sf"/>
</dbReference>
<comment type="caution">
    <text evidence="2">The sequence shown here is derived from an EMBL/GenBank/DDBJ whole genome shotgun (WGS) entry which is preliminary data.</text>
</comment>
<evidence type="ECO:0000313" key="3">
    <source>
        <dbReference type="Proteomes" id="UP000094065"/>
    </source>
</evidence>
<organism evidence="2 3">
    <name type="scientific">Cryptococcus amylolentus CBS 6039</name>
    <dbReference type="NCBI Taxonomy" id="1295533"/>
    <lineage>
        <taxon>Eukaryota</taxon>
        <taxon>Fungi</taxon>
        <taxon>Dikarya</taxon>
        <taxon>Basidiomycota</taxon>
        <taxon>Agaricomycotina</taxon>
        <taxon>Tremellomycetes</taxon>
        <taxon>Tremellales</taxon>
        <taxon>Cryptococcaceae</taxon>
        <taxon>Cryptococcus</taxon>
    </lineage>
</organism>
<evidence type="ECO:0008006" key="4">
    <source>
        <dbReference type="Google" id="ProtNLM"/>
    </source>
</evidence>
<dbReference type="EMBL" id="AWGJ01000005">
    <property type="protein sequence ID" value="ODN79991.1"/>
    <property type="molecule type" value="Genomic_DNA"/>
</dbReference>
<keyword evidence="3" id="KW-1185">Reference proteome</keyword>
<dbReference type="SUPFAM" id="SSF102198">
    <property type="entry name" value="Putative cyclase"/>
    <property type="match status" value="1"/>
</dbReference>
<dbReference type="Proteomes" id="UP000094065">
    <property type="component" value="Unassembled WGS sequence"/>
</dbReference>
<dbReference type="Pfam" id="PF04199">
    <property type="entry name" value="Cyclase"/>
    <property type="match status" value="1"/>
</dbReference>
<dbReference type="AlphaFoldDB" id="A0A1E3HWK7"/>
<dbReference type="GeneID" id="30155169"/>
<evidence type="ECO:0000313" key="2">
    <source>
        <dbReference type="EMBL" id="ODN79991.1"/>
    </source>
</evidence>
<evidence type="ECO:0000256" key="1">
    <source>
        <dbReference type="ARBA" id="ARBA00007865"/>
    </source>
</evidence>
<dbReference type="InterPro" id="IPR007325">
    <property type="entry name" value="KFase/CYL"/>
</dbReference>
<dbReference type="OrthoDB" id="5396at2759"/>
<dbReference type="PANTHER" id="PTHR34861">
    <property type="match status" value="1"/>
</dbReference>
<dbReference type="RefSeq" id="XP_018994838.1">
    <property type="nucleotide sequence ID" value="XM_019137812.1"/>
</dbReference>
<proteinExistence type="inferred from homology"/>
<sequence>MTPQIPPFDSLPIDKQGPPYNAWGLYGPDDELGRLNLITPESVKRGKNTITEGIAINLNLPLSFFPAHASRKRLEHNIKCSGHSNDDELALNTQTSTQWDGLRHYPYQDWPEKGQYRFYNGMTLEEASDVNVKKLGTQNYVSHPITSRAHLLDIPHHLSTHSLPPLSPFSSSSSIPLPLLQACAAEANIHLLPGDILLVRTGFAEAICKLGEEEREGLRRREVNGSCGVEKGEDVWRWHWENGIAAVASDCPSYENWPTPSQLTSHQIFLAGWGLPIGELFKLDELAQKCRELGRWTFMFTSMPLFVEGGIASPPNAQAIL</sequence>
<accession>A0A1E3HWK7</accession>
<protein>
    <recommendedName>
        <fullName evidence="4">Cyclase</fullName>
    </recommendedName>
</protein>
<comment type="similarity">
    <text evidence="1">Belongs to the Cyclase 1 superfamily.</text>
</comment>